<comment type="caution">
    <text evidence="1">The sequence shown here is derived from an EMBL/GenBank/DDBJ whole genome shotgun (WGS) entry which is preliminary data.</text>
</comment>
<gene>
    <name evidence="1" type="ORF">G210_2715</name>
</gene>
<dbReference type="HOGENOM" id="CLU_3087045_0_0_1"/>
<keyword evidence="2" id="KW-1185">Reference proteome</keyword>
<dbReference type="EMBL" id="AOGT01001763">
    <property type="protein sequence ID" value="EMG47009.1"/>
    <property type="molecule type" value="Genomic_DNA"/>
</dbReference>
<dbReference type="Proteomes" id="UP000011777">
    <property type="component" value="Unassembled WGS sequence"/>
</dbReference>
<proteinExistence type="predicted"/>
<reference evidence="1 2" key="1">
    <citation type="submission" date="2013-02" db="EMBL/GenBank/DDBJ databases">
        <title>Genome sequence of Candida maltosa Xu316, a potential industrial strain for xylitol and ethanol production.</title>
        <authorList>
            <person name="Yu J."/>
            <person name="Wang Q."/>
            <person name="Geng X."/>
            <person name="Bao W."/>
            <person name="He P."/>
            <person name="Cai J."/>
        </authorList>
    </citation>
    <scope>NUCLEOTIDE SEQUENCE [LARGE SCALE GENOMIC DNA]</scope>
    <source>
        <strain evidence="2">Xu316</strain>
    </source>
</reference>
<evidence type="ECO:0000313" key="2">
    <source>
        <dbReference type="Proteomes" id="UP000011777"/>
    </source>
</evidence>
<name>M3JX72_CANMX</name>
<sequence length="52" mass="5975">MTIRAVQSSVNCSRQFVCGIIIVIQINYPFYVFVCIDDCVRHGLRNKLVRVS</sequence>
<evidence type="ECO:0000313" key="1">
    <source>
        <dbReference type="EMBL" id="EMG47009.1"/>
    </source>
</evidence>
<accession>M3JX72</accession>
<organism evidence="1 2">
    <name type="scientific">Candida maltosa (strain Xu316)</name>
    <name type="common">Yeast</name>
    <dbReference type="NCBI Taxonomy" id="1245528"/>
    <lineage>
        <taxon>Eukaryota</taxon>
        <taxon>Fungi</taxon>
        <taxon>Dikarya</taxon>
        <taxon>Ascomycota</taxon>
        <taxon>Saccharomycotina</taxon>
        <taxon>Pichiomycetes</taxon>
        <taxon>Debaryomycetaceae</taxon>
        <taxon>Candida/Lodderomyces clade</taxon>
        <taxon>Candida</taxon>
    </lineage>
</organism>
<protein>
    <submittedName>
        <fullName evidence="1">Uncharacterized protein</fullName>
    </submittedName>
</protein>
<dbReference type="AlphaFoldDB" id="M3JX72"/>